<keyword evidence="5 7" id="KW-0326">Glycosidase</keyword>
<dbReference type="InterPro" id="IPR006103">
    <property type="entry name" value="Glyco_hydro_2_cat"/>
</dbReference>
<dbReference type="InterPro" id="IPR004199">
    <property type="entry name" value="B-gal_small/dom_5"/>
</dbReference>
<dbReference type="Gene3D" id="2.60.40.10">
    <property type="entry name" value="Immunoglobulins"/>
    <property type="match status" value="1"/>
</dbReference>
<dbReference type="Gene3D" id="2.60.120.260">
    <property type="entry name" value="Galactose-binding domain-like"/>
    <property type="match status" value="1"/>
</dbReference>
<dbReference type="SUPFAM" id="SSF74650">
    <property type="entry name" value="Galactose mutarotase-like"/>
    <property type="match status" value="1"/>
</dbReference>
<dbReference type="SUPFAM" id="SSF49785">
    <property type="entry name" value="Galactose-binding domain-like"/>
    <property type="match status" value="1"/>
</dbReference>
<dbReference type="Pfam" id="PF02837">
    <property type="entry name" value="Glyco_hydro_2_N"/>
    <property type="match status" value="1"/>
</dbReference>
<evidence type="ECO:0000313" key="9">
    <source>
        <dbReference type="EMBL" id="MDH8678047.1"/>
    </source>
</evidence>
<comment type="catalytic activity">
    <reaction evidence="1 7">
        <text>Hydrolysis of terminal non-reducing beta-D-galactose residues in beta-D-galactosides.</text>
        <dbReference type="EC" id="3.2.1.23"/>
    </reaction>
</comment>
<dbReference type="Gene3D" id="2.70.98.10">
    <property type="match status" value="1"/>
</dbReference>
<comment type="caution">
    <text evidence="9">The sequence shown here is derived from an EMBL/GenBank/DDBJ whole genome shotgun (WGS) entry which is preliminary data.</text>
</comment>
<dbReference type="Pfam" id="PF00703">
    <property type="entry name" value="Glyco_hydro_2"/>
    <property type="match status" value="1"/>
</dbReference>
<gene>
    <name evidence="9" type="ORF">QE109_07805</name>
</gene>
<sequence length="1005" mass="117337">MEKLHLMHNRIESRAYFKSKHENVFSLDGMWRFRYFDAPARIPEIIDFWHEIKVPSCWQLEGYDQMHYTDLYYQFPLLPPYVPAKNPTGVYERTLDVNEIDLDSRKAHRIRFHGVDSAFELWINAKLVGDSTGSRYTTEFDITQFLNSGENTIRVIVKKWSIGTYLEDQDMWWLSGIFRSVEWLILPKDRIEDFSTITKLSKHNQLASIAINVSHINRKIEDDSYEIEAQLCYRDEIVVGKKIKVSTSQGVHGLELQLEMPKLWTAETPFLYDLNLNLYYKGDLMHSVQDRIGIREIKVHANQILINGMPIHFKGVNRHDFNCDTGRTVSLEDMRFDLELMKSNHMNAVRTAHYPNSPEFYALCDEIGLYVISEADLECHGFELTGRYDWITDDSTWTEAYVDRAVRLVKRDINRPCIIMWSLGNESEFGRNFIAMAEEIRAIDHTRLIHYEGDRDVEVCDVYSTMYTRLERLEEIGKSTDGTKPHLLCEYAHAMGNGPGGLKEYQQLFRKYPRLNGGFIWEWIDHGIRSYDEEGRVFYKYGGDYGDAPHNGNFNCDGLLFPDRTPSPALAEVRKVYSPIWIESFYEAETKTQYITVENDYDHITLDHVCFTITGRKSGFKFKLHNMMPKEKVILVLASDELKTYPEDKLKFEAFIPADMAARHKGAMLRAYDERNERNDRNEKYEITSHQIISPEDIELKIFREEQFLQSKNRLLTTETHESLEIKDAQNSFSVKFDKIEGLLTSYNVHGVEFIKNGPEINFWRAPIDNDMYVKRVWMDQYSLHLLKSYPESFGWERETESGAVLIKINFIVGAPNQTWYYKIRQHICIRTEGTIEFDFYGQFKDPKRVYQSSIPKIGSVSSLAISPESVKYNGLGPLENYPDSQSAAWLGIHELIMEEMFTHYPYPQENGNRSEVTEIELCYDAYTFCIDMKKGSHFAIRPYSDGHIEQAKHMNVLKEEGCFLHLDYKVNGLGSNSCGPEPSPEHKLKPVDFEFGYTWHIKQR</sequence>
<evidence type="ECO:0000256" key="2">
    <source>
        <dbReference type="ARBA" id="ARBA00007401"/>
    </source>
</evidence>
<evidence type="ECO:0000256" key="3">
    <source>
        <dbReference type="ARBA" id="ARBA00012756"/>
    </source>
</evidence>
<evidence type="ECO:0000256" key="5">
    <source>
        <dbReference type="ARBA" id="ARBA00023295"/>
    </source>
</evidence>
<dbReference type="SUPFAM" id="SSF51445">
    <property type="entry name" value="(Trans)glycosidases"/>
    <property type="match status" value="1"/>
</dbReference>
<dbReference type="EC" id="3.2.1.23" evidence="3 7"/>
<dbReference type="InterPro" id="IPR014718">
    <property type="entry name" value="GH-type_carb-bd"/>
</dbReference>
<dbReference type="PANTHER" id="PTHR46323:SF2">
    <property type="entry name" value="BETA-GALACTOSIDASE"/>
    <property type="match status" value="1"/>
</dbReference>
<dbReference type="InterPro" id="IPR036156">
    <property type="entry name" value="Beta-gal/glucu_dom_sf"/>
</dbReference>
<evidence type="ECO:0000313" key="10">
    <source>
        <dbReference type="Proteomes" id="UP001158045"/>
    </source>
</evidence>
<reference evidence="9 10" key="1">
    <citation type="submission" date="2023-04" db="EMBL/GenBank/DDBJ databases">
        <title>Fusibacter bizertensis strain WBS, isolated from littoral bottom sediments of the Arctic seas - biochemical and genomic analysis.</title>
        <authorList>
            <person name="Brioukhanov A.L."/>
        </authorList>
    </citation>
    <scope>NUCLEOTIDE SEQUENCE [LARGE SCALE GENOMIC DNA]</scope>
    <source>
        <strain evidence="9 10">WBS</strain>
    </source>
</reference>
<dbReference type="InterPro" id="IPR011013">
    <property type="entry name" value="Gal_mutarotase_sf_dom"/>
</dbReference>
<organism evidence="9 10">
    <name type="scientific">Fusibacter bizertensis</name>
    <dbReference type="NCBI Taxonomy" id="1488331"/>
    <lineage>
        <taxon>Bacteria</taxon>
        <taxon>Bacillati</taxon>
        <taxon>Bacillota</taxon>
        <taxon>Clostridia</taxon>
        <taxon>Eubacteriales</taxon>
        <taxon>Eubacteriales Family XII. Incertae Sedis</taxon>
        <taxon>Fusibacter</taxon>
    </lineage>
</organism>
<protein>
    <recommendedName>
        <fullName evidence="3 7">Beta-galactosidase</fullName>
        <ecNumber evidence="3 7">3.2.1.23</ecNumber>
    </recommendedName>
    <alternativeName>
        <fullName evidence="6 7">Lactase</fullName>
    </alternativeName>
</protein>
<dbReference type="Pfam" id="PF02929">
    <property type="entry name" value="Bgal_small_N"/>
    <property type="match status" value="1"/>
</dbReference>
<accession>A0ABT6NC94</accession>
<dbReference type="EMBL" id="JARYZI010000004">
    <property type="protein sequence ID" value="MDH8678047.1"/>
    <property type="molecule type" value="Genomic_DNA"/>
</dbReference>
<evidence type="ECO:0000256" key="7">
    <source>
        <dbReference type="RuleBase" id="RU361154"/>
    </source>
</evidence>
<evidence type="ECO:0000259" key="8">
    <source>
        <dbReference type="SMART" id="SM01038"/>
    </source>
</evidence>
<dbReference type="InterPro" id="IPR006101">
    <property type="entry name" value="Glyco_hydro_2"/>
</dbReference>
<keyword evidence="10" id="KW-1185">Reference proteome</keyword>
<dbReference type="PANTHER" id="PTHR46323">
    <property type="entry name" value="BETA-GALACTOSIDASE"/>
    <property type="match status" value="1"/>
</dbReference>
<evidence type="ECO:0000256" key="1">
    <source>
        <dbReference type="ARBA" id="ARBA00001412"/>
    </source>
</evidence>
<comment type="similarity">
    <text evidence="2 7">Belongs to the glycosyl hydrolase 2 family.</text>
</comment>
<dbReference type="InterPro" id="IPR023230">
    <property type="entry name" value="Glyco_hydro_2_CS"/>
</dbReference>
<keyword evidence="4 7" id="KW-0378">Hydrolase</keyword>
<evidence type="ECO:0000256" key="6">
    <source>
        <dbReference type="ARBA" id="ARBA00032230"/>
    </source>
</evidence>
<dbReference type="InterPro" id="IPR006104">
    <property type="entry name" value="Glyco_hydro_2_N"/>
</dbReference>
<dbReference type="RefSeq" id="WP_281093875.1">
    <property type="nucleotide sequence ID" value="NZ_JARYZI010000004.1"/>
</dbReference>
<evidence type="ECO:0000256" key="4">
    <source>
        <dbReference type="ARBA" id="ARBA00022801"/>
    </source>
</evidence>
<dbReference type="InterPro" id="IPR050347">
    <property type="entry name" value="Bact_Beta-galactosidase"/>
</dbReference>
<dbReference type="Gene3D" id="3.20.20.80">
    <property type="entry name" value="Glycosidases"/>
    <property type="match status" value="1"/>
</dbReference>
<dbReference type="InterPro" id="IPR013783">
    <property type="entry name" value="Ig-like_fold"/>
</dbReference>
<dbReference type="PRINTS" id="PR00132">
    <property type="entry name" value="GLHYDRLASE2"/>
</dbReference>
<name>A0ABT6NC94_9FIRM</name>
<dbReference type="Pfam" id="PF02836">
    <property type="entry name" value="Glyco_hydro_2_C"/>
    <property type="match status" value="1"/>
</dbReference>
<feature type="domain" description="Beta galactosidase small chain/" evidence="8">
    <location>
        <begin position="727"/>
        <end position="1001"/>
    </location>
</feature>
<dbReference type="InterPro" id="IPR017853">
    <property type="entry name" value="GH"/>
</dbReference>
<dbReference type="InterPro" id="IPR006102">
    <property type="entry name" value="Ig-like_GH2"/>
</dbReference>
<dbReference type="InterPro" id="IPR008979">
    <property type="entry name" value="Galactose-bd-like_sf"/>
</dbReference>
<dbReference type="SMART" id="SM01038">
    <property type="entry name" value="Bgal_small_N"/>
    <property type="match status" value="1"/>
</dbReference>
<dbReference type="GO" id="GO:0016787">
    <property type="term" value="F:hydrolase activity"/>
    <property type="evidence" value="ECO:0007669"/>
    <property type="project" value="UniProtKB-KW"/>
</dbReference>
<proteinExistence type="inferred from homology"/>
<dbReference type="PROSITE" id="PS00719">
    <property type="entry name" value="GLYCOSYL_HYDROL_F2_1"/>
    <property type="match status" value="1"/>
</dbReference>
<dbReference type="Proteomes" id="UP001158045">
    <property type="component" value="Unassembled WGS sequence"/>
</dbReference>
<dbReference type="SUPFAM" id="SSF49303">
    <property type="entry name" value="beta-Galactosidase/glucuronidase domain"/>
    <property type="match status" value="1"/>
</dbReference>